<feature type="compositionally biased region" description="Basic residues" evidence="1">
    <location>
        <begin position="48"/>
        <end position="59"/>
    </location>
</feature>
<dbReference type="PRINTS" id="PR01217">
    <property type="entry name" value="PRICHEXTENSN"/>
</dbReference>
<feature type="region of interest" description="Disordered" evidence="1">
    <location>
        <begin position="1"/>
        <end position="152"/>
    </location>
</feature>
<comment type="caution">
    <text evidence="3">The sequence shown here is derived from an EMBL/GenBank/DDBJ whole genome shotgun (WGS) entry which is preliminary data.</text>
</comment>
<reference evidence="3 4" key="1">
    <citation type="submission" date="2021-11" db="EMBL/GenBank/DDBJ databases">
        <title>Draft genome sequence of Actinomycetospora sp. SF1 isolated from the rhizosphere soil.</title>
        <authorList>
            <person name="Duangmal K."/>
            <person name="Chantavorakit T."/>
        </authorList>
    </citation>
    <scope>NUCLEOTIDE SEQUENCE [LARGE SCALE GENOMIC DNA]</scope>
    <source>
        <strain evidence="3 4">TBRC 5722</strain>
    </source>
</reference>
<evidence type="ECO:0000313" key="3">
    <source>
        <dbReference type="EMBL" id="MCD2192934.1"/>
    </source>
</evidence>
<evidence type="ECO:0000256" key="2">
    <source>
        <dbReference type="SAM" id="Phobius"/>
    </source>
</evidence>
<evidence type="ECO:0000256" key="1">
    <source>
        <dbReference type="SAM" id="MobiDB-lite"/>
    </source>
</evidence>
<organism evidence="3 4">
    <name type="scientific">Actinomycetospora endophytica</name>
    <dbReference type="NCBI Taxonomy" id="2291215"/>
    <lineage>
        <taxon>Bacteria</taxon>
        <taxon>Bacillati</taxon>
        <taxon>Actinomycetota</taxon>
        <taxon>Actinomycetes</taxon>
        <taxon>Pseudonocardiales</taxon>
        <taxon>Pseudonocardiaceae</taxon>
        <taxon>Actinomycetospora</taxon>
    </lineage>
</organism>
<feature type="compositionally biased region" description="Low complexity" evidence="1">
    <location>
        <begin position="24"/>
        <end position="40"/>
    </location>
</feature>
<gene>
    <name evidence="3" type="ORF">LQ327_05965</name>
</gene>
<keyword evidence="4" id="KW-1185">Reference proteome</keyword>
<keyword evidence="2" id="KW-1133">Transmembrane helix</keyword>
<feature type="compositionally biased region" description="Pro residues" evidence="1">
    <location>
        <begin position="130"/>
        <end position="144"/>
    </location>
</feature>
<keyword evidence="2" id="KW-0812">Transmembrane</keyword>
<feature type="compositionally biased region" description="Pro residues" evidence="1">
    <location>
        <begin position="92"/>
        <end position="110"/>
    </location>
</feature>
<accession>A0ABS8P4A2</accession>
<proteinExistence type="predicted"/>
<keyword evidence="2" id="KW-0472">Membrane</keyword>
<dbReference type="RefSeq" id="WP_230730595.1">
    <property type="nucleotide sequence ID" value="NZ_JAJNDB010000001.1"/>
</dbReference>
<protein>
    <recommendedName>
        <fullName evidence="5">Translation initiation factor IF-2</fullName>
    </recommendedName>
</protein>
<evidence type="ECO:0008006" key="5">
    <source>
        <dbReference type="Google" id="ProtNLM"/>
    </source>
</evidence>
<evidence type="ECO:0000313" key="4">
    <source>
        <dbReference type="Proteomes" id="UP001199469"/>
    </source>
</evidence>
<feature type="transmembrane region" description="Helical" evidence="2">
    <location>
        <begin position="164"/>
        <end position="187"/>
    </location>
</feature>
<dbReference type="EMBL" id="JAJNDB010000001">
    <property type="protein sequence ID" value="MCD2192934.1"/>
    <property type="molecule type" value="Genomic_DNA"/>
</dbReference>
<sequence>MSDERLLSEALRAHAAGGVSTPRTDAPSSPSGTPAPASGDQPEQPGGSRRRRFRPLGRSKRAETPPSGAAPTTPRPDQARPDVPAPRSGGPGVPPPAYPRGPMPPAPPTAPVRSGPSSTPFGAPGAPQRPYGPAPRPTAPPRPAPAGLAAPEGYAPWSAATVTWWSAVAVLAGGVVGGAIGVLSLLLPA</sequence>
<dbReference type="Proteomes" id="UP001199469">
    <property type="component" value="Unassembled WGS sequence"/>
</dbReference>
<name>A0ABS8P4A2_9PSEU</name>